<organism evidence="1 2">
    <name type="scientific">Solanum verrucosum</name>
    <dbReference type="NCBI Taxonomy" id="315347"/>
    <lineage>
        <taxon>Eukaryota</taxon>
        <taxon>Viridiplantae</taxon>
        <taxon>Streptophyta</taxon>
        <taxon>Embryophyta</taxon>
        <taxon>Tracheophyta</taxon>
        <taxon>Spermatophyta</taxon>
        <taxon>Magnoliopsida</taxon>
        <taxon>eudicotyledons</taxon>
        <taxon>Gunneridae</taxon>
        <taxon>Pentapetalae</taxon>
        <taxon>asterids</taxon>
        <taxon>lamiids</taxon>
        <taxon>Solanales</taxon>
        <taxon>Solanaceae</taxon>
        <taxon>Solanoideae</taxon>
        <taxon>Solaneae</taxon>
        <taxon>Solanum</taxon>
    </lineage>
</organism>
<evidence type="ECO:0000313" key="1">
    <source>
        <dbReference type="EMBL" id="WMV42888.1"/>
    </source>
</evidence>
<name>A0AAF0ZMA8_SOLVR</name>
<feature type="non-terminal residue" evidence="1">
    <location>
        <position position="1"/>
    </location>
</feature>
<gene>
    <name evidence="1" type="ORF">MTR67_036273</name>
</gene>
<accession>A0AAF0ZMA8</accession>
<protein>
    <submittedName>
        <fullName evidence="1">Uncharacterized protein</fullName>
    </submittedName>
</protein>
<proteinExistence type="predicted"/>
<dbReference type="AlphaFoldDB" id="A0AAF0ZMA8"/>
<dbReference type="EMBL" id="CP133619">
    <property type="protein sequence ID" value="WMV42888.1"/>
    <property type="molecule type" value="Genomic_DNA"/>
</dbReference>
<sequence>LSLTGQLNFKRPYLTHTNSKLSKLGGVGKIIQRSSLLYLVEHLNHPELEVMIV</sequence>
<keyword evidence="2" id="KW-1185">Reference proteome</keyword>
<reference evidence="1" key="1">
    <citation type="submission" date="2023-08" db="EMBL/GenBank/DDBJ databases">
        <title>A de novo genome assembly of Solanum verrucosum Schlechtendal, a Mexican diploid species geographically isolated from the other diploid A-genome species in potato relatives.</title>
        <authorList>
            <person name="Hosaka K."/>
        </authorList>
    </citation>
    <scope>NUCLEOTIDE SEQUENCE</scope>
    <source>
        <tissue evidence="1">Young leaves</tissue>
    </source>
</reference>
<evidence type="ECO:0000313" key="2">
    <source>
        <dbReference type="Proteomes" id="UP001234989"/>
    </source>
</evidence>
<dbReference type="Proteomes" id="UP001234989">
    <property type="component" value="Chromosome 8"/>
</dbReference>